<dbReference type="PANTHER" id="PTHR43767:SF3">
    <property type="entry name" value="LONG-CHAIN-FATTY-ACID--COA LIGASE"/>
    <property type="match status" value="1"/>
</dbReference>
<dbReference type="RefSeq" id="WP_107895448.1">
    <property type="nucleotide sequence ID" value="NZ_PYWM01000010.1"/>
</dbReference>
<dbReference type="CDD" id="cd05936">
    <property type="entry name" value="FC-FACS_FadD_like"/>
    <property type="match status" value="1"/>
</dbReference>
<dbReference type="Proteomes" id="UP000308744">
    <property type="component" value="Unassembled WGS sequence"/>
</dbReference>
<comment type="similarity">
    <text evidence="1">Belongs to the ATP-dependent AMP-binding enzyme family.</text>
</comment>
<dbReference type="Pfam" id="PF00501">
    <property type="entry name" value="AMP-binding"/>
    <property type="match status" value="1"/>
</dbReference>
<feature type="domain" description="AMP-binding enzyme C-terminal" evidence="4">
    <location>
        <begin position="430"/>
        <end position="505"/>
    </location>
</feature>
<dbReference type="GO" id="GO:0016877">
    <property type="term" value="F:ligase activity, forming carbon-sulfur bonds"/>
    <property type="evidence" value="ECO:0007669"/>
    <property type="project" value="UniProtKB-ARBA"/>
</dbReference>
<reference evidence="5 6" key="1">
    <citation type="submission" date="2019-04" db="EMBL/GenBank/DDBJ databases">
        <title>Lysinibacillus genome sequencing.</title>
        <authorList>
            <person name="Dunlap C."/>
        </authorList>
    </citation>
    <scope>NUCLEOTIDE SEQUENCE [LARGE SCALE GENOMIC DNA]</scope>
    <source>
        <strain evidence="5 6">CCTCC AB 2010389</strain>
    </source>
</reference>
<dbReference type="InterPro" id="IPR000873">
    <property type="entry name" value="AMP-dep_synth/lig_dom"/>
</dbReference>
<organism evidence="5 6">
    <name type="scientific">Lysinibacillus mangiferihumi</name>
    <dbReference type="NCBI Taxonomy" id="1130819"/>
    <lineage>
        <taxon>Bacteria</taxon>
        <taxon>Bacillati</taxon>
        <taxon>Bacillota</taxon>
        <taxon>Bacilli</taxon>
        <taxon>Bacillales</taxon>
        <taxon>Bacillaceae</taxon>
        <taxon>Lysinibacillus</taxon>
    </lineage>
</organism>
<sequence>MNLVSCVRQQAAEQPEKIAYHFMGKDTSYGEFEHTVGRFAQGLQDLGVQKGDHVAFLLGNTPHYLIALYATMRLGATAIPVNPIYTPDEISYILRNGDVKAVIALDALLPLVEVGVQAFPEVVTFVVCETTADVAEKIAALSEEAKAKTHLFSHIVASATGSLEPVDIAQDDTAIILYTSGTTGNPKGAMLTHGNVYSNARDVSTYLGYQANDRIIATLPVFHVFALTVVVNAPLISGATVLLTPRFSPSEIFTLAREQQATVFAGVPTMYNFLYLLPEGKPEDFSTIRLAISGGASLPVALLHNFEKKFNVRVSEGYGLSEASPVTCFNPLDRERKAGSIGTSINNVENRVVDVNGIDVPVGEVGELVVRGPNVMKGYYKMPEETAMAIRDGWLYTGDLAKVDDEGYFYIVDRKKDMIIVGGYNVYPREVEEVLFAHDNIVEAAVVGYPDPNFGEAVHAYIVLKEVAATTTDDILAYCAKHMVKYKVPKVVEILDELPKNTTGKILRRTLKEKV</sequence>
<keyword evidence="6" id="KW-1185">Reference proteome</keyword>
<dbReference type="InterPro" id="IPR020845">
    <property type="entry name" value="AMP-binding_CS"/>
</dbReference>
<dbReference type="InterPro" id="IPR042099">
    <property type="entry name" value="ANL_N_sf"/>
</dbReference>
<dbReference type="EMBL" id="SZPU01000016">
    <property type="protein sequence ID" value="TKI71531.1"/>
    <property type="molecule type" value="Genomic_DNA"/>
</dbReference>
<proteinExistence type="inferred from homology"/>
<dbReference type="Gene3D" id="3.40.50.12780">
    <property type="entry name" value="N-terminal domain of ligase-like"/>
    <property type="match status" value="1"/>
</dbReference>
<dbReference type="SUPFAM" id="SSF56801">
    <property type="entry name" value="Acetyl-CoA synthetase-like"/>
    <property type="match status" value="1"/>
</dbReference>
<feature type="domain" description="AMP-dependent synthetase/ligase" evidence="3">
    <location>
        <begin position="8"/>
        <end position="380"/>
    </location>
</feature>
<dbReference type="Gene3D" id="3.30.300.30">
    <property type="match status" value="1"/>
</dbReference>
<dbReference type="AlphaFoldDB" id="A0A4U2ZE20"/>
<accession>A0A4U2ZE20</accession>
<evidence type="ECO:0000259" key="4">
    <source>
        <dbReference type="Pfam" id="PF13193"/>
    </source>
</evidence>
<evidence type="ECO:0000256" key="1">
    <source>
        <dbReference type="ARBA" id="ARBA00006432"/>
    </source>
</evidence>
<evidence type="ECO:0000313" key="5">
    <source>
        <dbReference type="EMBL" id="TKI71531.1"/>
    </source>
</evidence>
<comment type="caution">
    <text evidence="5">The sequence shown here is derived from an EMBL/GenBank/DDBJ whole genome shotgun (WGS) entry which is preliminary data.</text>
</comment>
<dbReference type="InterPro" id="IPR050237">
    <property type="entry name" value="ATP-dep_AMP-bd_enzyme"/>
</dbReference>
<protein>
    <submittedName>
        <fullName evidence="5">Fatty acid--CoA ligase family protein</fullName>
    </submittedName>
</protein>
<dbReference type="InterPro" id="IPR045851">
    <property type="entry name" value="AMP-bd_C_sf"/>
</dbReference>
<dbReference type="FunFam" id="3.30.300.30:FF:000008">
    <property type="entry name" value="2,3-dihydroxybenzoate-AMP ligase"/>
    <property type="match status" value="1"/>
</dbReference>
<name>A0A4U2ZE20_9BACI</name>
<gene>
    <name evidence="5" type="ORF">FC756_05360</name>
</gene>
<keyword evidence="2 5" id="KW-0436">Ligase</keyword>
<dbReference type="NCBIfam" id="NF004837">
    <property type="entry name" value="PRK06187.1"/>
    <property type="match status" value="1"/>
</dbReference>
<dbReference type="PROSITE" id="PS00455">
    <property type="entry name" value="AMP_BINDING"/>
    <property type="match status" value="1"/>
</dbReference>
<evidence type="ECO:0000313" key="6">
    <source>
        <dbReference type="Proteomes" id="UP000308744"/>
    </source>
</evidence>
<evidence type="ECO:0000259" key="3">
    <source>
        <dbReference type="Pfam" id="PF00501"/>
    </source>
</evidence>
<dbReference type="PANTHER" id="PTHR43767">
    <property type="entry name" value="LONG-CHAIN-FATTY-ACID--COA LIGASE"/>
    <property type="match status" value="1"/>
</dbReference>
<dbReference type="Pfam" id="PF13193">
    <property type="entry name" value="AMP-binding_C"/>
    <property type="match status" value="1"/>
</dbReference>
<dbReference type="InterPro" id="IPR025110">
    <property type="entry name" value="AMP-bd_C"/>
</dbReference>
<evidence type="ECO:0000256" key="2">
    <source>
        <dbReference type="ARBA" id="ARBA00022598"/>
    </source>
</evidence>